<keyword evidence="9" id="KW-0325">Glycoprotein</keyword>
<dbReference type="InterPro" id="IPR032675">
    <property type="entry name" value="LRR_dom_sf"/>
</dbReference>
<proteinExistence type="predicted"/>
<evidence type="ECO:0000259" key="11">
    <source>
        <dbReference type="Pfam" id="PF08263"/>
    </source>
</evidence>
<evidence type="ECO:0000256" key="1">
    <source>
        <dbReference type="ARBA" id="ARBA00004479"/>
    </source>
</evidence>
<evidence type="ECO:0000256" key="9">
    <source>
        <dbReference type="ARBA" id="ARBA00023180"/>
    </source>
</evidence>
<evidence type="ECO:0000256" key="4">
    <source>
        <dbReference type="ARBA" id="ARBA00022729"/>
    </source>
</evidence>
<evidence type="ECO:0000256" key="8">
    <source>
        <dbReference type="ARBA" id="ARBA00023170"/>
    </source>
</evidence>
<organism evidence="12 13">
    <name type="scientific">Rubus argutus</name>
    <name type="common">Southern blackberry</name>
    <dbReference type="NCBI Taxonomy" id="59490"/>
    <lineage>
        <taxon>Eukaryota</taxon>
        <taxon>Viridiplantae</taxon>
        <taxon>Streptophyta</taxon>
        <taxon>Embryophyta</taxon>
        <taxon>Tracheophyta</taxon>
        <taxon>Spermatophyta</taxon>
        <taxon>Magnoliopsida</taxon>
        <taxon>eudicotyledons</taxon>
        <taxon>Gunneridae</taxon>
        <taxon>Pentapetalae</taxon>
        <taxon>rosids</taxon>
        <taxon>fabids</taxon>
        <taxon>Rosales</taxon>
        <taxon>Rosaceae</taxon>
        <taxon>Rosoideae</taxon>
        <taxon>Rosoideae incertae sedis</taxon>
        <taxon>Rubus</taxon>
    </lineage>
</organism>
<keyword evidence="13" id="KW-1185">Reference proteome</keyword>
<evidence type="ECO:0000256" key="3">
    <source>
        <dbReference type="ARBA" id="ARBA00022692"/>
    </source>
</evidence>
<feature type="signal peptide" evidence="10">
    <location>
        <begin position="1"/>
        <end position="20"/>
    </location>
</feature>
<dbReference type="SUPFAM" id="SSF52058">
    <property type="entry name" value="L domain-like"/>
    <property type="match status" value="1"/>
</dbReference>
<evidence type="ECO:0000256" key="7">
    <source>
        <dbReference type="ARBA" id="ARBA00023136"/>
    </source>
</evidence>
<keyword evidence="4 10" id="KW-0732">Signal</keyword>
<evidence type="ECO:0000256" key="5">
    <source>
        <dbReference type="ARBA" id="ARBA00022737"/>
    </source>
</evidence>
<comment type="caution">
    <text evidence="12">The sequence shown here is derived from an EMBL/GenBank/DDBJ whole genome shotgun (WGS) entry which is preliminary data.</text>
</comment>
<keyword evidence="7" id="KW-0472">Membrane</keyword>
<dbReference type="PANTHER" id="PTHR48061">
    <property type="entry name" value="LEUCINE-RICH REPEAT RECEPTOR PROTEIN KINASE EMS1-LIKE-RELATED"/>
    <property type="match status" value="1"/>
</dbReference>
<dbReference type="GO" id="GO:0016020">
    <property type="term" value="C:membrane"/>
    <property type="evidence" value="ECO:0007669"/>
    <property type="project" value="UniProtKB-SubCell"/>
</dbReference>
<comment type="subcellular location">
    <subcellularLocation>
        <location evidence="1">Membrane</location>
        <topology evidence="1">Single-pass type I membrane protein</topology>
    </subcellularLocation>
</comment>
<keyword evidence="8" id="KW-0675">Receptor</keyword>
<dbReference type="InterPro" id="IPR046956">
    <property type="entry name" value="RLP23-like"/>
</dbReference>
<keyword evidence="6" id="KW-1133">Transmembrane helix</keyword>
<dbReference type="PANTHER" id="PTHR48061:SF12">
    <property type="entry name" value="DISEASE RESISTANCE LIKE PROTEIN"/>
    <property type="match status" value="1"/>
</dbReference>
<name>A0AAW1VUE4_RUBAR</name>
<evidence type="ECO:0000256" key="2">
    <source>
        <dbReference type="ARBA" id="ARBA00022614"/>
    </source>
</evidence>
<dbReference type="AlphaFoldDB" id="A0AAW1VUE4"/>
<reference evidence="12 13" key="1">
    <citation type="journal article" date="2023" name="G3 (Bethesda)">
        <title>A chromosome-length genome assembly and annotation of blackberry (Rubus argutus, cv. 'Hillquist').</title>
        <authorList>
            <person name="Bruna T."/>
            <person name="Aryal R."/>
            <person name="Dudchenko O."/>
            <person name="Sargent D.J."/>
            <person name="Mead D."/>
            <person name="Buti M."/>
            <person name="Cavallini A."/>
            <person name="Hytonen T."/>
            <person name="Andres J."/>
            <person name="Pham M."/>
            <person name="Weisz D."/>
            <person name="Mascagni F."/>
            <person name="Usai G."/>
            <person name="Natali L."/>
            <person name="Bassil N."/>
            <person name="Fernandez G.E."/>
            <person name="Lomsadze A."/>
            <person name="Armour M."/>
            <person name="Olukolu B."/>
            <person name="Poorten T."/>
            <person name="Britton C."/>
            <person name="Davik J."/>
            <person name="Ashrafi H."/>
            <person name="Aiden E.L."/>
            <person name="Borodovsky M."/>
            <person name="Worthington M."/>
        </authorList>
    </citation>
    <scope>NUCLEOTIDE SEQUENCE [LARGE SCALE GENOMIC DNA]</scope>
    <source>
        <strain evidence="12">PI 553951</strain>
    </source>
</reference>
<accession>A0AAW1VUE4</accession>
<feature type="chain" id="PRO_5043946115" description="Leucine-rich repeat-containing N-terminal plant-type domain-containing protein" evidence="10">
    <location>
        <begin position="21"/>
        <end position="162"/>
    </location>
</feature>
<keyword evidence="5" id="KW-0677">Repeat</keyword>
<protein>
    <recommendedName>
        <fullName evidence="11">Leucine-rich repeat-containing N-terminal plant-type domain-containing protein</fullName>
    </recommendedName>
</protein>
<dbReference type="Pfam" id="PF08263">
    <property type="entry name" value="LRRNT_2"/>
    <property type="match status" value="1"/>
</dbReference>
<evidence type="ECO:0000256" key="6">
    <source>
        <dbReference type="ARBA" id="ARBA00022989"/>
    </source>
</evidence>
<keyword evidence="3" id="KW-0812">Transmembrane</keyword>
<dbReference type="EMBL" id="JBEDUW010000007">
    <property type="protein sequence ID" value="KAK9911581.1"/>
    <property type="molecule type" value="Genomic_DNA"/>
</dbReference>
<feature type="domain" description="Leucine-rich repeat-containing N-terminal plant-type" evidence="11">
    <location>
        <begin position="31"/>
        <end position="84"/>
    </location>
</feature>
<evidence type="ECO:0000313" key="13">
    <source>
        <dbReference type="Proteomes" id="UP001457282"/>
    </source>
</evidence>
<dbReference type="Proteomes" id="UP001457282">
    <property type="component" value="Unassembled WGS sequence"/>
</dbReference>
<sequence length="162" mass="17888">MRLSQCLFLLLIFFFKGCNTTNTSLEPCYCHDEESSALLQFMQSFTINASASGLVGAYPKVSSWKPAQGGNNTCCCAWDGVECDEETGHVIGLNLRSSCLYGSINSNSSLFRLSHLQRLNLANNHFNYSQNPTSIRNFPRLTLLDLSASVFSGRVPSELSQN</sequence>
<evidence type="ECO:0000256" key="10">
    <source>
        <dbReference type="SAM" id="SignalP"/>
    </source>
</evidence>
<gene>
    <name evidence="12" type="ORF">M0R45_035477</name>
</gene>
<dbReference type="InterPro" id="IPR013210">
    <property type="entry name" value="LRR_N_plant-typ"/>
</dbReference>
<dbReference type="Gene3D" id="3.80.10.10">
    <property type="entry name" value="Ribonuclease Inhibitor"/>
    <property type="match status" value="1"/>
</dbReference>
<keyword evidence="2" id="KW-0433">Leucine-rich repeat</keyword>
<evidence type="ECO:0000313" key="12">
    <source>
        <dbReference type="EMBL" id="KAK9911581.1"/>
    </source>
</evidence>